<dbReference type="RefSeq" id="XP_034009531.1">
    <property type="nucleotide sequence ID" value="XM_034158692.1"/>
</dbReference>
<dbReference type="GeneID" id="54784334"/>
<keyword evidence="6" id="KW-1185">Reference proteome</keyword>
<dbReference type="PRINTS" id="PR00081">
    <property type="entry name" value="GDHRDH"/>
</dbReference>
<sequence>MTRYALISGGTGGIGIQLCTVFAEQGFKVICMAPESTLWEANDLKEKYGVITYALDITDPTQCQKAAEFVKQHTEGGNLDVLYNNAGISIAGPATEFDNNALIKLFSVNVFGHMYMTKYMAEYVINRQGSIVFTSSVAARVPLSWVSLYNATKAAIDAYAGTLHTEMKPFGVRVHSVITGGVDTAICDANTVSSMAGSRYDVPGMIASMRSSAMMSRRDNISPRSYADAVVSDVLSRRDRFNLYHGCKAYFLHWVSRFIPYFLVEWGVSRHFQALAVYRALRERVRKQQQKQKQL</sequence>
<dbReference type="Proteomes" id="UP000449547">
    <property type="component" value="Unassembled WGS sequence"/>
</dbReference>
<protein>
    <submittedName>
        <fullName evidence="5">Uncharacterized protein</fullName>
    </submittedName>
</protein>
<dbReference type="VEuPathDB" id="FungiDB:DIURU_005683"/>
<dbReference type="PANTHER" id="PTHR44169:SF6">
    <property type="entry name" value="NADPH-DEPENDENT 1-ACYLDIHYDROXYACETONE PHOSPHATE REDUCTASE"/>
    <property type="match status" value="1"/>
</dbReference>
<dbReference type="Pfam" id="PF00106">
    <property type="entry name" value="adh_short"/>
    <property type="match status" value="1"/>
</dbReference>
<evidence type="ECO:0000256" key="3">
    <source>
        <dbReference type="ARBA" id="ARBA00023002"/>
    </source>
</evidence>
<dbReference type="PROSITE" id="PS00061">
    <property type="entry name" value="ADH_SHORT"/>
    <property type="match status" value="1"/>
</dbReference>
<evidence type="ECO:0000256" key="4">
    <source>
        <dbReference type="RuleBase" id="RU000363"/>
    </source>
</evidence>
<gene>
    <name evidence="5" type="ORF">DIURU_005683</name>
</gene>
<dbReference type="GO" id="GO:0019433">
    <property type="term" value="P:triglyceride catabolic process"/>
    <property type="evidence" value="ECO:0007669"/>
    <property type="project" value="TreeGrafter"/>
</dbReference>
<proteinExistence type="inferred from homology"/>
<evidence type="ECO:0000313" key="6">
    <source>
        <dbReference type="Proteomes" id="UP000449547"/>
    </source>
</evidence>
<organism evidence="5 6">
    <name type="scientific">Diutina rugosa</name>
    <name type="common">Yeast</name>
    <name type="synonym">Candida rugosa</name>
    <dbReference type="NCBI Taxonomy" id="5481"/>
    <lineage>
        <taxon>Eukaryota</taxon>
        <taxon>Fungi</taxon>
        <taxon>Dikarya</taxon>
        <taxon>Ascomycota</taxon>
        <taxon>Saccharomycotina</taxon>
        <taxon>Pichiomycetes</taxon>
        <taxon>Debaryomycetaceae</taxon>
        <taxon>Diutina</taxon>
    </lineage>
</organism>
<dbReference type="GO" id="GO:0005811">
    <property type="term" value="C:lipid droplet"/>
    <property type="evidence" value="ECO:0007669"/>
    <property type="project" value="TreeGrafter"/>
</dbReference>
<keyword evidence="3" id="KW-0560">Oxidoreductase</keyword>
<dbReference type="GO" id="GO:0006654">
    <property type="term" value="P:phosphatidic acid biosynthetic process"/>
    <property type="evidence" value="ECO:0007669"/>
    <property type="project" value="TreeGrafter"/>
</dbReference>
<name>A0A642UCE0_DIURU</name>
<evidence type="ECO:0000313" key="5">
    <source>
        <dbReference type="EMBL" id="KAA8896671.1"/>
    </source>
</evidence>
<dbReference type="GO" id="GO:0004806">
    <property type="term" value="F:triacylglycerol lipase activity"/>
    <property type="evidence" value="ECO:0007669"/>
    <property type="project" value="TreeGrafter"/>
</dbReference>
<dbReference type="EMBL" id="SWFT01000163">
    <property type="protein sequence ID" value="KAA8896671.1"/>
    <property type="molecule type" value="Genomic_DNA"/>
</dbReference>
<dbReference type="OrthoDB" id="2102561at2759"/>
<evidence type="ECO:0000256" key="2">
    <source>
        <dbReference type="ARBA" id="ARBA00022857"/>
    </source>
</evidence>
<dbReference type="GO" id="GO:0000140">
    <property type="term" value="F:acylglycerone-phosphate reductase (NADP+) activity"/>
    <property type="evidence" value="ECO:0007669"/>
    <property type="project" value="TreeGrafter"/>
</dbReference>
<accession>A0A642UCE0</accession>
<dbReference type="Gene3D" id="3.40.50.720">
    <property type="entry name" value="NAD(P)-binding Rossmann-like Domain"/>
    <property type="match status" value="1"/>
</dbReference>
<dbReference type="PRINTS" id="PR00080">
    <property type="entry name" value="SDRFAMILY"/>
</dbReference>
<comment type="similarity">
    <text evidence="1 4">Belongs to the short-chain dehydrogenases/reductases (SDR) family.</text>
</comment>
<keyword evidence="2" id="KW-0521">NADP</keyword>
<dbReference type="InterPro" id="IPR002347">
    <property type="entry name" value="SDR_fam"/>
</dbReference>
<dbReference type="PANTHER" id="PTHR44169">
    <property type="entry name" value="NADPH-DEPENDENT 1-ACYLDIHYDROXYACETONE PHOSPHATE REDUCTASE"/>
    <property type="match status" value="1"/>
</dbReference>
<dbReference type="InterPro" id="IPR020904">
    <property type="entry name" value="Sc_DH/Rdtase_CS"/>
</dbReference>
<evidence type="ECO:0000256" key="1">
    <source>
        <dbReference type="ARBA" id="ARBA00006484"/>
    </source>
</evidence>
<dbReference type="GO" id="GO:0005783">
    <property type="term" value="C:endoplasmic reticulum"/>
    <property type="evidence" value="ECO:0007669"/>
    <property type="project" value="TreeGrafter"/>
</dbReference>
<reference evidence="5 6" key="1">
    <citation type="submission" date="2019-07" db="EMBL/GenBank/DDBJ databases">
        <title>Genome assembly of two rare yeast pathogens: Diutina rugosa and Trichomonascus ciferrii.</title>
        <authorList>
            <person name="Mixao V."/>
            <person name="Saus E."/>
            <person name="Hansen A."/>
            <person name="Lass-Flor C."/>
            <person name="Gabaldon T."/>
        </authorList>
    </citation>
    <scope>NUCLEOTIDE SEQUENCE [LARGE SCALE GENOMIC DNA]</scope>
    <source>
        <strain evidence="5 6">CBS 613</strain>
    </source>
</reference>
<dbReference type="InterPro" id="IPR036291">
    <property type="entry name" value="NAD(P)-bd_dom_sf"/>
</dbReference>
<comment type="caution">
    <text evidence="5">The sequence shown here is derived from an EMBL/GenBank/DDBJ whole genome shotgun (WGS) entry which is preliminary data.</text>
</comment>
<dbReference type="AlphaFoldDB" id="A0A642UCE0"/>
<dbReference type="SUPFAM" id="SSF51735">
    <property type="entry name" value="NAD(P)-binding Rossmann-fold domains"/>
    <property type="match status" value="1"/>
</dbReference>
<dbReference type="OMA" id="IWFLNAV"/>